<keyword evidence="1" id="KW-0732">Signal</keyword>
<evidence type="ECO:0000259" key="2">
    <source>
        <dbReference type="Pfam" id="PF21671"/>
    </source>
</evidence>
<evidence type="ECO:0000313" key="3">
    <source>
        <dbReference type="EMBL" id="CAL1694227.1"/>
    </source>
</evidence>
<name>A0ABP1CJD1_9APHY</name>
<accession>A0ABP1CJD1</accession>
<organism evidence="3 4">
    <name type="scientific">Somion occarium</name>
    <dbReference type="NCBI Taxonomy" id="3059160"/>
    <lineage>
        <taxon>Eukaryota</taxon>
        <taxon>Fungi</taxon>
        <taxon>Dikarya</taxon>
        <taxon>Basidiomycota</taxon>
        <taxon>Agaricomycotina</taxon>
        <taxon>Agaricomycetes</taxon>
        <taxon>Polyporales</taxon>
        <taxon>Cerrenaceae</taxon>
        <taxon>Somion</taxon>
    </lineage>
</organism>
<feature type="domain" description="Protein CPL1-like" evidence="2">
    <location>
        <begin position="236"/>
        <end position="289"/>
    </location>
</feature>
<evidence type="ECO:0000313" key="4">
    <source>
        <dbReference type="Proteomes" id="UP001497453"/>
    </source>
</evidence>
<proteinExistence type="predicted"/>
<feature type="signal peptide" evidence="1">
    <location>
        <begin position="1"/>
        <end position="20"/>
    </location>
</feature>
<dbReference type="Pfam" id="PF21671">
    <property type="entry name" value="CPL1-like"/>
    <property type="match status" value="1"/>
</dbReference>
<dbReference type="Proteomes" id="UP001497453">
    <property type="component" value="Chromosome 1"/>
</dbReference>
<dbReference type="EMBL" id="OZ037944">
    <property type="protein sequence ID" value="CAL1694227.1"/>
    <property type="molecule type" value="Genomic_DNA"/>
</dbReference>
<reference evidence="4" key="1">
    <citation type="submission" date="2024-04" db="EMBL/GenBank/DDBJ databases">
        <authorList>
            <person name="Shaw F."/>
            <person name="Minotto A."/>
        </authorList>
    </citation>
    <scope>NUCLEOTIDE SEQUENCE [LARGE SCALE GENOMIC DNA]</scope>
</reference>
<dbReference type="InterPro" id="IPR048661">
    <property type="entry name" value="CPL1-like"/>
</dbReference>
<keyword evidence="4" id="KW-1185">Reference proteome</keyword>
<gene>
    <name evidence="3" type="ORF">GFSPODELE1_LOCUS216</name>
</gene>
<feature type="chain" id="PRO_5046138346" description="Protein CPL1-like domain-containing protein" evidence="1">
    <location>
        <begin position="21"/>
        <end position="316"/>
    </location>
</feature>
<evidence type="ECO:0000256" key="1">
    <source>
        <dbReference type="SAM" id="SignalP"/>
    </source>
</evidence>
<dbReference type="PANTHER" id="PTHR35192:SF2">
    <property type="entry name" value="APPLE DOMAIN-CONTAINING PROTEIN"/>
    <property type="match status" value="1"/>
</dbReference>
<protein>
    <recommendedName>
        <fullName evidence="2">Protein CPL1-like domain-containing protein</fullName>
    </recommendedName>
</protein>
<dbReference type="PANTHER" id="PTHR35192">
    <property type="entry name" value="PROTEIN, PUTATIVE-RELATED"/>
    <property type="match status" value="1"/>
</dbReference>
<dbReference type="InterPro" id="IPR038955">
    <property type="entry name" value="PriA/CPL1_fungi"/>
</dbReference>
<sequence length="316" mass="33156">MRFSFPLLFAFGALVSQVTARALQPAKRTTSDVCAEVSAGLTIPGLLGLPPITIGILNICLCLSGIPDLLHTNALVIALVDIVGVVQATAQITDMVNKASKGSKCTFPDHSFSVCSASDHCGFQCKDGFTPSPAKKPTDCVCLPPKVVCNGVCGVFKACPSGHPKRELEIQKRSASCDRGLTACGIYGWSGLPASQAWECIDTQRDLESCKSALSFASFNLHLQISDQRLFSPQPSGGGCAIPLTLGTPRGIDCTSIPGVADVSCSVGSCVVHRCLPGFVVSLDKTFCVRKGGVKFNGELPAAAAYGLEHLPLKRE</sequence>